<accession>M1DGM7</accession>
<reference evidence="1" key="2">
    <citation type="submission" date="2015-06" db="UniProtKB">
        <authorList>
            <consortium name="EnsemblPlants"/>
        </authorList>
    </citation>
    <scope>IDENTIFICATION</scope>
    <source>
        <strain evidence="1">DM1-3 516 R44</strain>
    </source>
</reference>
<dbReference type="Gramene" id="PGSC0003DMT400088751">
    <property type="protein sequence ID" value="PGSC0003DMT400088751"/>
    <property type="gene ID" value="PGSC0003DMG400038322"/>
</dbReference>
<proteinExistence type="predicted"/>
<evidence type="ECO:0000313" key="1">
    <source>
        <dbReference type="EnsemblPlants" id="PGSC0003DMT400088751"/>
    </source>
</evidence>
<organism evidence="1 2">
    <name type="scientific">Solanum tuberosum</name>
    <name type="common">Potato</name>
    <dbReference type="NCBI Taxonomy" id="4113"/>
    <lineage>
        <taxon>Eukaryota</taxon>
        <taxon>Viridiplantae</taxon>
        <taxon>Streptophyta</taxon>
        <taxon>Embryophyta</taxon>
        <taxon>Tracheophyta</taxon>
        <taxon>Spermatophyta</taxon>
        <taxon>Magnoliopsida</taxon>
        <taxon>eudicotyledons</taxon>
        <taxon>Gunneridae</taxon>
        <taxon>Pentapetalae</taxon>
        <taxon>asterids</taxon>
        <taxon>lamiids</taxon>
        <taxon>Solanales</taxon>
        <taxon>Solanaceae</taxon>
        <taxon>Solanoideae</taxon>
        <taxon>Solaneae</taxon>
        <taxon>Solanum</taxon>
    </lineage>
</organism>
<dbReference type="Proteomes" id="UP000011115">
    <property type="component" value="Unassembled WGS sequence"/>
</dbReference>
<dbReference type="InParanoid" id="M1DGM7"/>
<dbReference type="EnsemblPlants" id="PGSC0003DMT400088751">
    <property type="protein sequence ID" value="PGSC0003DMT400088751"/>
    <property type="gene ID" value="PGSC0003DMG400038322"/>
</dbReference>
<protein>
    <submittedName>
        <fullName evidence="1">Uncharacterized protein</fullName>
    </submittedName>
</protein>
<dbReference type="AlphaFoldDB" id="M1DGM7"/>
<name>M1DGM7_SOLTU</name>
<dbReference type="HOGENOM" id="CLU_2642881_0_0_1"/>
<reference evidence="2" key="1">
    <citation type="journal article" date="2011" name="Nature">
        <title>Genome sequence and analysis of the tuber crop potato.</title>
        <authorList>
            <consortium name="The Potato Genome Sequencing Consortium"/>
        </authorList>
    </citation>
    <scope>NUCLEOTIDE SEQUENCE [LARGE SCALE GENOMIC DNA]</scope>
    <source>
        <strain evidence="2">cv. DM1-3 516 R44</strain>
    </source>
</reference>
<dbReference type="PaxDb" id="4113-PGSC0003DMT400088751"/>
<keyword evidence="2" id="KW-1185">Reference proteome</keyword>
<sequence>MVPASDIVQMGNDFGLRLTCPGGKRKLSSLSFLGRDKITVKNENVEVILMKSLVWSIQPHEFASFAMPKSSPKMCIV</sequence>
<evidence type="ECO:0000313" key="2">
    <source>
        <dbReference type="Proteomes" id="UP000011115"/>
    </source>
</evidence>